<evidence type="ECO:0000256" key="2">
    <source>
        <dbReference type="ARBA" id="ARBA00012438"/>
    </source>
</evidence>
<dbReference type="Gene3D" id="1.20.5.1930">
    <property type="match status" value="1"/>
</dbReference>
<dbReference type="AlphaFoldDB" id="A0A5J5JWR6"/>
<evidence type="ECO:0000256" key="9">
    <source>
        <dbReference type="SAM" id="Phobius"/>
    </source>
</evidence>
<keyword evidence="9" id="KW-1133">Transmembrane helix</keyword>
<feature type="transmembrane region" description="Helical" evidence="9">
    <location>
        <begin position="38"/>
        <end position="57"/>
    </location>
</feature>
<dbReference type="Pfam" id="PF07730">
    <property type="entry name" value="HisKA_3"/>
    <property type="match status" value="1"/>
</dbReference>
<dbReference type="EMBL" id="VYTZ01000009">
    <property type="protein sequence ID" value="KAA9376043.1"/>
    <property type="molecule type" value="Genomic_DNA"/>
</dbReference>
<protein>
    <recommendedName>
        <fullName evidence="2">histidine kinase</fullName>
        <ecNumber evidence="2">2.7.13.3</ecNumber>
    </recommendedName>
</protein>
<dbReference type="EC" id="2.7.13.3" evidence="2"/>
<dbReference type="RefSeq" id="WP_150936565.1">
    <property type="nucleotide sequence ID" value="NZ_VYTZ01000009.1"/>
</dbReference>
<comment type="caution">
    <text evidence="11">The sequence shown here is derived from an EMBL/GenBank/DDBJ whole genome shotgun (WGS) entry which is preliminary data.</text>
</comment>
<evidence type="ECO:0000256" key="8">
    <source>
        <dbReference type="ARBA" id="ARBA00023012"/>
    </source>
</evidence>
<feature type="transmembrane region" description="Helical" evidence="9">
    <location>
        <begin position="134"/>
        <end position="153"/>
    </location>
</feature>
<keyword evidence="3" id="KW-0597">Phosphoprotein</keyword>
<evidence type="ECO:0000256" key="5">
    <source>
        <dbReference type="ARBA" id="ARBA00022741"/>
    </source>
</evidence>
<keyword evidence="12" id="KW-1185">Reference proteome</keyword>
<keyword evidence="4" id="KW-0808">Transferase</keyword>
<dbReference type="InterPro" id="IPR011712">
    <property type="entry name" value="Sig_transdc_His_kin_sub3_dim/P"/>
</dbReference>
<keyword evidence="9" id="KW-0812">Transmembrane</keyword>
<sequence>MHARTVPIADAVAGAAAAATLAAFGLRLRSPAGFADDYWLWISVTALVYGAPGAFLVRRGRTVLGLLFLSVSVSAATGALTAEYTATAAVSHWPGHLPALWLSAWSWLPAYVIVAAVVPYWLPSGERPARVFRPLMYAGCAAVATGSAAWALLPWEHGDDPALAESGLVNPLEVAGAEALLPVSLALVAVASLGGLASLGVRLRRAEGDERGQLAWVLAGMAGTLLLLAAAQAVPARGSGVLLAASAVPLPVSVVAAIQRYRLWDMETVLRRGLVWALMSAEIALCYTVIVALLGDLLGRSVGAPLVAAAVVAVSVAPVHRLLQRGVRRLLYGDAADPYDALGRLGSTLETSAAPAEALERLAGDVARILRVPAVWVLVLDGPESRHGDDVGADPVRVALVHAGEAVGELVLTRPRAGEFRPAEARLLGVLARQAGAAAHAARLAADLDRSRRALVAARAEERRRLRRDLHDHLGPSLSAVQLQLETIRDLVADDPAGAGELADRCAAWLAGAVGDVRRIVDGLGPSALDDLGLAEALRAQAAAFDRPGLVVRLNLPAQGLPPLPAATEAAALRIVGEALANTARHSGAGGCDIDVALSPDALHFTVRDDGVGMTGSAPGWRAGVGLESMTEAAAQLDGRCEILAPAGGGTEIRVRLPRVEV</sequence>
<evidence type="ECO:0000259" key="10">
    <source>
        <dbReference type="SMART" id="SM00387"/>
    </source>
</evidence>
<dbReference type="CDD" id="cd16917">
    <property type="entry name" value="HATPase_UhpB-NarQ-NarX-like"/>
    <property type="match status" value="1"/>
</dbReference>
<evidence type="ECO:0000256" key="1">
    <source>
        <dbReference type="ARBA" id="ARBA00000085"/>
    </source>
</evidence>
<evidence type="ECO:0000313" key="11">
    <source>
        <dbReference type="EMBL" id="KAA9376043.1"/>
    </source>
</evidence>
<keyword evidence="7" id="KW-0067">ATP-binding</keyword>
<feature type="transmembrane region" description="Helical" evidence="9">
    <location>
        <begin position="102"/>
        <end position="122"/>
    </location>
</feature>
<evidence type="ECO:0000313" key="12">
    <source>
        <dbReference type="Proteomes" id="UP000327011"/>
    </source>
</evidence>
<evidence type="ECO:0000256" key="6">
    <source>
        <dbReference type="ARBA" id="ARBA00022777"/>
    </source>
</evidence>
<keyword evidence="9" id="KW-0472">Membrane</keyword>
<evidence type="ECO:0000256" key="3">
    <source>
        <dbReference type="ARBA" id="ARBA00022553"/>
    </source>
</evidence>
<feature type="transmembrane region" description="Helical" evidence="9">
    <location>
        <begin position="301"/>
        <end position="319"/>
    </location>
</feature>
<feature type="transmembrane region" description="Helical" evidence="9">
    <location>
        <begin position="64"/>
        <end position="82"/>
    </location>
</feature>
<accession>A0A5J5JWR6</accession>
<dbReference type="GO" id="GO:0046983">
    <property type="term" value="F:protein dimerization activity"/>
    <property type="evidence" value="ECO:0007669"/>
    <property type="project" value="InterPro"/>
</dbReference>
<name>A0A5J5JWR6_9ACTN</name>
<keyword evidence="5" id="KW-0547">Nucleotide-binding</keyword>
<dbReference type="SUPFAM" id="SSF55781">
    <property type="entry name" value="GAF domain-like"/>
    <property type="match status" value="1"/>
</dbReference>
<feature type="transmembrane region" description="Helical" evidence="9">
    <location>
        <begin position="213"/>
        <end position="234"/>
    </location>
</feature>
<dbReference type="InterPro" id="IPR050482">
    <property type="entry name" value="Sensor_HK_TwoCompSys"/>
</dbReference>
<feature type="transmembrane region" description="Helical" evidence="9">
    <location>
        <begin position="7"/>
        <end position="26"/>
    </location>
</feature>
<reference evidence="11 12" key="1">
    <citation type="submission" date="2019-09" db="EMBL/GenBank/DDBJ databases">
        <title>Screening of Novel Bioactive Compounds from Soil-Associated.</title>
        <authorList>
            <person name="Gong X."/>
        </authorList>
    </citation>
    <scope>NUCLEOTIDE SEQUENCE [LARGE SCALE GENOMIC DNA]</scope>
    <source>
        <strain evidence="11 12">Gxj-6</strain>
    </source>
</reference>
<organism evidence="11 12">
    <name type="scientific">Microbispora cellulosiformans</name>
    <dbReference type="NCBI Taxonomy" id="2614688"/>
    <lineage>
        <taxon>Bacteria</taxon>
        <taxon>Bacillati</taxon>
        <taxon>Actinomycetota</taxon>
        <taxon>Actinomycetes</taxon>
        <taxon>Streptosporangiales</taxon>
        <taxon>Streptosporangiaceae</taxon>
        <taxon>Microbispora</taxon>
    </lineage>
</organism>
<dbReference type="InterPro" id="IPR036890">
    <property type="entry name" value="HATPase_C_sf"/>
</dbReference>
<dbReference type="SUPFAM" id="SSF55874">
    <property type="entry name" value="ATPase domain of HSP90 chaperone/DNA topoisomerase II/histidine kinase"/>
    <property type="match status" value="1"/>
</dbReference>
<comment type="catalytic activity">
    <reaction evidence="1">
        <text>ATP + protein L-histidine = ADP + protein N-phospho-L-histidine.</text>
        <dbReference type="EC" id="2.7.13.3"/>
    </reaction>
</comment>
<dbReference type="Pfam" id="PF02518">
    <property type="entry name" value="HATPase_c"/>
    <property type="match status" value="1"/>
</dbReference>
<dbReference type="Proteomes" id="UP000327011">
    <property type="component" value="Unassembled WGS sequence"/>
</dbReference>
<feature type="transmembrane region" description="Helical" evidence="9">
    <location>
        <begin position="273"/>
        <end position="295"/>
    </location>
</feature>
<dbReference type="SMART" id="SM00387">
    <property type="entry name" value="HATPase_c"/>
    <property type="match status" value="1"/>
</dbReference>
<dbReference type="InterPro" id="IPR003594">
    <property type="entry name" value="HATPase_dom"/>
</dbReference>
<dbReference type="GO" id="GO:0000155">
    <property type="term" value="F:phosphorelay sensor kinase activity"/>
    <property type="evidence" value="ECO:0007669"/>
    <property type="project" value="InterPro"/>
</dbReference>
<dbReference type="Gene3D" id="3.30.565.10">
    <property type="entry name" value="Histidine kinase-like ATPase, C-terminal domain"/>
    <property type="match status" value="1"/>
</dbReference>
<feature type="domain" description="Histidine kinase/HSP90-like ATPase" evidence="10">
    <location>
        <begin position="567"/>
        <end position="661"/>
    </location>
</feature>
<gene>
    <name evidence="11" type="ORF">F5972_25355</name>
</gene>
<keyword evidence="8" id="KW-0902">Two-component regulatory system</keyword>
<evidence type="ECO:0000256" key="7">
    <source>
        <dbReference type="ARBA" id="ARBA00022840"/>
    </source>
</evidence>
<evidence type="ECO:0000256" key="4">
    <source>
        <dbReference type="ARBA" id="ARBA00022679"/>
    </source>
</evidence>
<dbReference type="PANTHER" id="PTHR24421">
    <property type="entry name" value="NITRATE/NITRITE SENSOR PROTEIN NARX-RELATED"/>
    <property type="match status" value="1"/>
</dbReference>
<feature type="transmembrane region" description="Helical" evidence="9">
    <location>
        <begin position="179"/>
        <end position="201"/>
    </location>
</feature>
<keyword evidence="6 11" id="KW-0418">Kinase</keyword>
<dbReference type="GO" id="GO:0016020">
    <property type="term" value="C:membrane"/>
    <property type="evidence" value="ECO:0007669"/>
    <property type="project" value="InterPro"/>
</dbReference>
<dbReference type="PANTHER" id="PTHR24421:SF10">
    <property type="entry name" value="NITRATE_NITRITE SENSOR PROTEIN NARQ"/>
    <property type="match status" value="1"/>
</dbReference>
<dbReference type="GO" id="GO:0005524">
    <property type="term" value="F:ATP binding"/>
    <property type="evidence" value="ECO:0007669"/>
    <property type="project" value="UniProtKB-KW"/>
</dbReference>
<proteinExistence type="predicted"/>